<dbReference type="CDD" id="cd00038">
    <property type="entry name" value="CAP_ED"/>
    <property type="match status" value="1"/>
</dbReference>
<dbReference type="Pfam" id="PF00990">
    <property type="entry name" value="GGDEF"/>
    <property type="match status" value="1"/>
</dbReference>
<evidence type="ECO:0000256" key="2">
    <source>
        <dbReference type="ARBA" id="ARBA00034247"/>
    </source>
</evidence>
<name>A0A6P1Y6D5_9SPIR</name>
<dbReference type="EC" id="2.7.7.65" evidence="1"/>
<dbReference type="SUPFAM" id="SSF51206">
    <property type="entry name" value="cAMP-binding domain-like"/>
    <property type="match status" value="1"/>
</dbReference>
<dbReference type="InterPro" id="IPR018490">
    <property type="entry name" value="cNMP-bd_dom_sf"/>
</dbReference>
<dbReference type="Proteomes" id="UP000464374">
    <property type="component" value="Chromosome"/>
</dbReference>
<dbReference type="GO" id="GO:0052621">
    <property type="term" value="F:diguanylate cyclase activity"/>
    <property type="evidence" value="ECO:0007669"/>
    <property type="project" value="UniProtKB-EC"/>
</dbReference>
<gene>
    <name evidence="5" type="ORF">GWP43_00510</name>
</gene>
<protein>
    <recommendedName>
        <fullName evidence="1">diguanylate cyclase</fullName>
        <ecNumber evidence="1">2.7.7.65</ecNumber>
    </recommendedName>
</protein>
<proteinExistence type="predicted"/>
<dbReference type="InterPro" id="IPR029787">
    <property type="entry name" value="Nucleotide_cyclase"/>
</dbReference>
<sequence length="341" mass="38356">MTTSSFCDIVQGMQEIPLSADFAVQAKRFLKKTSFFSGWTDSELDEIMMHCQANEFEDGSIIFTPEENGSKVYLLLNGSAEVLSPDKKTALAEFVAGELFGEIALLTGKPHDAYAIARKQARILEFPKDGVPLETLFHDKPRILAHLFQSLLIFTSQRTRAANLLIKENSPVVRELRNQVYSDKLSGLFNRTYLEESFAEFCKEPFALIMMKPDNFKQINDSFGHEAGDTALIFIAGHLKKAFSENTILARYEGNEFAVLTHLYTDKESARAFAEKIKKELETLDLSHIFNGEKIFLSMSLGVVLFPQHGKIYTDIVTRCSGMPLIGRQRGGSMILFPEDI</sequence>
<dbReference type="InterPro" id="IPR050469">
    <property type="entry name" value="Diguanylate_Cyclase"/>
</dbReference>
<organism evidence="5 6">
    <name type="scientific">Treponema vincentii</name>
    <dbReference type="NCBI Taxonomy" id="69710"/>
    <lineage>
        <taxon>Bacteria</taxon>
        <taxon>Pseudomonadati</taxon>
        <taxon>Spirochaetota</taxon>
        <taxon>Spirochaetia</taxon>
        <taxon>Spirochaetales</taxon>
        <taxon>Treponemataceae</taxon>
        <taxon>Treponema</taxon>
    </lineage>
</organism>
<dbReference type="InterPro" id="IPR000595">
    <property type="entry name" value="cNMP-bd_dom"/>
</dbReference>
<dbReference type="SMART" id="SM00100">
    <property type="entry name" value="cNMP"/>
    <property type="match status" value="1"/>
</dbReference>
<dbReference type="PANTHER" id="PTHR45138">
    <property type="entry name" value="REGULATORY COMPONENTS OF SENSORY TRANSDUCTION SYSTEM"/>
    <property type="match status" value="1"/>
</dbReference>
<dbReference type="AlphaFoldDB" id="A0A6P1Y6D5"/>
<feature type="domain" description="GGDEF" evidence="4">
    <location>
        <begin position="204"/>
        <end position="340"/>
    </location>
</feature>
<evidence type="ECO:0000259" key="3">
    <source>
        <dbReference type="PROSITE" id="PS50042"/>
    </source>
</evidence>
<dbReference type="Gene3D" id="3.30.70.270">
    <property type="match status" value="1"/>
</dbReference>
<dbReference type="InterPro" id="IPR000160">
    <property type="entry name" value="GGDEF_dom"/>
</dbReference>
<dbReference type="PANTHER" id="PTHR45138:SF9">
    <property type="entry name" value="DIGUANYLATE CYCLASE DGCM-RELATED"/>
    <property type="match status" value="1"/>
</dbReference>
<dbReference type="PROSITE" id="PS50042">
    <property type="entry name" value="CNMP_BINDING_3"/>
    <property type="match status" value="1"/>
</dbReference>
<reference evidence="5 6" key="1">
    <citation type="submission" date="2020-01" db="EMBL/GenBank/DDBJ databases">
        <title>Complete genome sequence of a human oral phylogroup 1 Treponema sp. strain ATCC 700766, originally isolated from periodontitis dental plaque.</title>
        <authorList>
            <person name="Chan Y."/>
            <person name="Huo Y.-B."/>
            <person name="Yu X.-L."/>
            <person name="Zeng H."/>
            <person name="Leung W.-K."/>
            <person name="Watt R.M."/>
        </authorList>
    </citation>
    <scope>NUCLEOTIDE SEQUENCE [LARGE SCALE GENOMIC DNA]</scope>
    <source>
        <strain evidence="5 6">OMZ 804</strain>
    </source>
</reference>
<dbReference type="Gene3D" id="2.60.120.10">
    <property type="entry name" value="Jelly Rolls"/>
    <property type="match status" value="1"/>
</dbReference>
<dbReference type="NCBIfam" id="TIGR00254">
    <property type="entry name" value="GGDEF"/>
    <property type="match status" value="1"/>
</dbReference>
<dbReference type="SUPFAM" id="SSF55073">
    <property type="entry name" value="Nucleotide cyclase"/>
    <property type="match status" value="1"/>
</dbReference>
<dbReference type="PROSITE" id="PS50887">
    <property type="entry name" value="GGDEF"/>
    <property type="match status" value="1"/>
</dbReference>
<evidence type="ECO:0000313" key="6">
    <source>
        <dbReference type="Proteomes" id="UP000464374"/>
    </source>
</evidence>
<evidence type="ECO:0000313" key="5">
    <source>
        <dbReference type="EMBL" id="QHX44432.1"/>
    </source>
</evidence>
<feature type="domain" description="Cyclic nucleotide-binding" evidence="3">
    <location>
        <begin position="35"/>
        <end position="129"/>
    </location>
</feature>
<accession>A0A6P1Y6D5</accession>
<dbReference type="EMBL" id="CP048020">
    <property type="protein sequence ID" value="QHX44432.1"/>
    <property type="molecule type" value="Genomic_DNA"/>
</dbReference>
<dbReference type="SMART" id="SM00267">
    <property type="entry name" value="GGDEF"/>
    <property type="match status" value="1"/>
</dbReference>
<evidence type="ECO:0000259" key="4">
    <source>
        <dbReference type="PROSITE" id="PS50887"/>
    </source>
</evidence>
<dbReference type="InterPro" id="IPR014710">
    <property type="entry name" value="RmlC-like_jellyroll"/>
</dbReference>
<dbReference type="KEGG" id="trz:GWP43_00510"/>
<dbReference type="Pfam" id="PF00027">
    <property type="entry name" value="cNMP_binding"/>
    <property type="match status" value="1"/>
</dbReference>
<comment type="catalytic activity">
    <reaction evidence="2">
        <text>2 GTP = 3',3'-c-di-GMP + 2 diphosphate</text>
        <dbReference type="Rhea" id="RHEA:24898"/>
        <dbReference type="ChEBI" id="CHEBI:33019"/>
        <dbReference type="ChEBI" id="CHEBI:37565"/>
        <dbReference type="ChEBI" id="CHEBI:58805"/>
        <dbReference type="EC" id="2.7.7.65"/>
    </reaction>
</comment>
<dbReference type="InterPro" id="IPR043128">
    <property type="entry name" value="Rev_trsase/Diguanyl_cyclase"/>
</dbReference>
<dbReference type="CDD" id="cd01949">
    <property type="entry name" value="GGDEF"/>
    <property type="match status" value="1"/>
</dbReference>
<evidence type="ECO:0000256" key="1">
    <source>
        <dbReference type="ARBA" id="ARBA00012528"/>
    </source>
</evidence>